<comment type="caution">
    <text evidence="2">The sequence shown here is derived from an EMBL/GenBank/DDBJ whole genome shotgun (WGS) entry which is preliminary data.</text>
</comment>
<organism evidence="2 3">
    <name type="scientific">Metabacillus niabensis</name>
    <dbReference type="NCBI Taxonomy" id="324854"/>
    <lineage>
        <taxon>Bacteria</taxon>
        <taxon>Bacillati</taxon>
        <taxon>Bacillota</taxon>
        <taxon>Bacilli</taxon>
        <taxon>Bacillales</taxon>
        <taxon>Bacillaceae</taxon>
        <taxon>Metabacillus</taxon>
    </lineage>
</organism>
<evidence type="ECO:0000259" key="1">
    <source>
        <dbReference type="Pfam" id="PF16244"/>
    </source>
</evidence>
<protein>
    <recommendedName>
        <fullName evidence="1">YcdB/YcdC repeated domain-containing protein</fullName>
    </recommendedName>
</protein>
<accession>A0ABT9Z4P2</accession>
<evidence type="ECO:0000313" key="3">
    <source>
        <dbReference type="Proteomes" id="UP001232245"/>
    </source>
</evidence>
<feature type="domain" description="YcdB/YcdC repeated" evidence="1">
    <location>
        <begin position="4"/>
        <end position="147"/>
    </location>
</feature>
<dbReference type="EMBL" id="JAUSTZ010000008">
    <property type="protein sequence ID" value="MDQ0227232.1"/>
    <property type="molecule type" value="Genomic_DNA"/>
</dbReference>
<reference evidence="2 3" key="1">
    <citation type="submission" date="2023-07" db="EMBL/GenBank/DDBJ databases">
        <title>Genomic Encyclopedia of Type Strains, Phase IV (KMG-IV): sequencing the most valuable type-strain genomes for metagenomic binning, comparative biology and taxonomic classification.</title>
        <authorList>
            <person name="Goeker M."/>
        </authorList>
    </citation>
    <scope>NUCLEOTIDE SEQUENCE [LARGE SCALE GENOMIC DNA]</scope>
    <source>
        <strain evidence="2 3">DSM 17723</strain>
    </source>
</reference>
<dbReference type="Proteomes" id="UP001232245">
    <property type="component" value="Unassembled WGS sequence"/>
</dbReference>
<proteinExistence type="predicted"/>
<feature type="domain" description="YcdB/YcdC repeated" evidence="1">
    <location>
        <begin position="250"/>
        <end position="398"/>
    </location>
</feature>
<evidence type="ECO:0000313" key="2">
    <source>
        <dbReference type="EMBL" id="MDQ0227232.1"/>
    </source>
</evidence>
<dbReference type="InterPro" id="IPR032599">
    <property type="entry name" value="YcdB/YcdC_rep_domain"/>
</dbReference>
<keyword evidence="3" id="KW-1185">Reference proteome</keyword>
<sequence length="475" mass="55604">MQLDHLRKLASSIGNVTAEYMLEIEEFRNETEEVFFCWRHKENDEWNIIVELTKDGQLIHFYIDEQGKTNETIKLPEEKLEELALSFVTKHYPDADVVFTFEEWKKLKNGSYRLTYVQKALELPLPHTGFYLTITPAGRITDFRYDGQARKIIEPKSIASEALMKEKMMKQVTMNLEIIEFSKELYVDGDDSYKLVYEPELVTYRYAADGSEIIHDDFDEEDDEHVEKTERLVRPDISADVDTLLGFDENSFSKIREQDLGTEIGTVWRLNDADIKTDQDDLSLEAFFARRNDGTLKMRHHLETGLLLGSFSFLERNGTLNLSFDECKKLAYQLLFQLYPNADKYFHYVVKNHNDDDESNPHYHFEFRLCINDFPVRFGAARISVNRTTGTIDHYMGPDIKVNELNDINTTPTITEAEAISTYINYTRPKLEWQLEYKDNEPAYYELIYIEEFKTERGNGAYVDAHTGQVIVRKF</sequence>
<dbReference type="RefSeq" id="WP_174881145.1">
    <property type="nucleotide sequence ID" value="NZ_CADEPK010000320.1"/>
</dbReference>
<dbReference type="Pfam" id="PF16244">
    <property type="entry name" value="DUF4901"/>
    <property type="match status" value="2"/>
</dbReference>
<name>A0ABT9Z4P2_9BACI</name>
<gene>
    <name evidence="2" type="ORF">J2S02_003577</name>
</gene>